<keyword evidence="2" id="KW-1185">Reference proteome</keyword>
<name>A0A1H1KIA5_9BURK</name>
<dbReference type="EMBL" id="FNKX01000004">
    <property type="protein sequence ID" value="SDR61720.1"/>
    <property type="molecule type" value="Genomic_DNA"/>
</dbReference>
<sequence length="455" mass="51064">MPKPFCFVIMPYGRKRTQADPAHAPGEIDFNALWDLAYVPVIEALGYEPVRADQDTGSMIITQMLERIFYADLVLADMTIPNGNVYYEVGIRHAARQTGCVLLAADWSQPLFDVAQMRTVRYPLSNGDIDKDTAQHIKECIMPGISTLTDGESPMFKAISGFPGNPDPALASTMKQHMMELAVFQSAVRNVRQLPRNERMEAAQELVKEHGVPPLIGSVVFALLLLLRDSIEEKADWSKLLDFIDKLPREYRDKPEVQTQRAFAVSETGDVQTAIVLLEALVATAGPSAERFGLLGGRYKRLYQKTDDPKTRSRLRDQAIDYYERGMDLDLNEFYCASNLPRLYRERNRDGDLKLAQTALALAKAACDRAFRHGITDEWLRPTWLALAFDDGNTDLAEDLAQKVAREDVTRWKIKSVLDDMRVATRLVADEAQHARLVAVADWLATQSGIQSDGT</sequence>
<dbReference type="RefSeq" id="WP_167368851.1">
    <property type="nucleotide sequence ID" value="NZ_FNKX01000004.1"/>
</dbReference>
<dbReference type="Proteomes" id="UP000199365">
    <property type="component" value="Unassembled WGS sequence"/>
</dbReference>
<protein>
    <submittedName>
        <fullName evidence="1">Uncharacterized protein</fullName>
    </submittedName>
</protein>
<reference evidence="2" key="1">
    <citation type="submission" date="2016-10" db="EMBL/GenBank/DDBJ databases">
        <authorList>
            <person name="Varghese N."/>
            <person name="Submissions S."/>
        </authorList>
    </citation>
    <scope>NUCLEOTIDE SEQUENCE [LARGE SCALE GENOMIC DNA]</scope>
    <source>
        <strain evidence="2">DUS833</strain>
    </source>
</reference>
<organism evidence="1 2">
    <name type="scientific">Paraburkholderia tuberum</name>
    <dbReference type="NCBI Taxonomy" id="157910"/>
    <lineage>
        <taxon>Bacteria</taxon>
        <taxon>Pseudomonadati</taxon>
        <taxon>Pseudomonadota</taxon>
        <taxon>Betaproteobacteria</taxon>
        <taxon>Burkholderiales</taxon>
        <taxon>Burkholderiaceae</taxon>
        <taxon>Paraburkholderia</taxon>
    </lineage>
</organism>
<dbReference type="Pfam" id="PF20308">
    <property type="entry name" value="TPR-S"/>
    <property type="match status" value="1"/>
</dbReference>
<dbReference type="InterPro" id="IPR011990">
    <property type="entry name" value="TPR-like_helical_dom_sf"/>
</dbReference>
<dbReference type="AlphaFoldDB" id="A0A1H1KIA5"/>
<accession>A0A1H1KIA5</accession>
<dbReference type="Gene3D" id="1.25.40.10">
    <property type="entry name" value="Tetratricopeptide repeat domain"/>
    <property type="match status" value="1"/>
</dbReference>
<evidence type="ECO:0000313" key="2">
    <source>
        <dbReference type="Proteomes" id="UP000199365"/>
    </source>
</evidence>
<evidence type="ECO:0000313" key="1">
    <source>
        <dbReference type="EMBL" id="SDR61720.1"/>
    </source>
</evidence>
<dbReference type="STRING" id="157910.SAMN05445850_7921"/>
<dbReference type="InterPro" id="IPR046880">
    <property type="entry name" value="TPR-S"/>
</dbReference>
<proteinExistence type="predicted"/>
<gene>
    <name evidence="1" type="ORF">SAMN05445850_7921</name>
</gene>